<name>S9QBJ3_CYSF2</name>
<keyword evidence="3" id="KW-1185">Reference proteome</keyword>
<evidence type="ECO:0000313" key="3">
    <source>
        <dbReference type="Proteomes" id="UP000011682"/>
    </source>
</evidence>
<feature type="compositionally biased region" description="Gly residues" evidence="1">
    <location>
        <begin position="62"/>
        <end position="77"/>
    </location>
</feature>
<reference evidence="2" key="1">
    <citation type="submission" date="2013-05" db="EMBL/GenBank/DDBJ databases">
        <title>Genome assembly of Cystobacter fuscus DSM 2262.</title>
        <authorList>
            <person name="Sharma G."/>
            <person name="Khatri I."/>
            <person name="Kaur C."/>
            <person name="Mayilraj S."/>
            <person name="Subramanian S."/>
        </authorList>
    </citation>
    <scope>NUCLEOTIDE SEQUENCE [LARGE SCALE GENOMIC DNA]</scope>
    <source>
        <strain evidence="2">DSM 2262</strain>
    </source>
</reference>
<gene>
    <name evidence="2" type="ORF">D187_003872</name>
</gene>
<protein>
    <submittedName>
        <fullName evidence="2">Uncharacterized protein</fullName>
    </submittedName>
</protein>
<dbReference type="AlphaFoldDB" id="S9QBJ3"/>
<sequence>MKSPGGFMQTEISTTPAVSPALFFKRFEEPMRQNIGSYEYSPEVDGLVFRLTAIQDEVEQPGDGGSGSASGTYGSGGKWDADADADF</sequence>
<comment type="caution">
    <text evidence="2">The sequence shown here is derived from an EMBL/GenBank/DDBJ whole genome shotgun (WGS) entry which is preliminary data.</text>
</comment>
<dbReference type="Proteomes" id="UP000011682">
    <property type="component" value="Unassembled WGS sequence"/>
</dbReference>
<organism evidence="2 3">
    <name type="scientific">Cystobacter fuscus (strain ATCC 25194 / DSM 2262 / NBRC 100088 / M29)</name>
    <dbReference type="NCBI Taxonomy" id="1242864"/>
    <lineage>
        <taxon>Bacteria</taxon>
        <taxon>Pseudomonadati</taxon>
        <taxon>Myxococcota</taxon>
        <taxon>Myxococcia</taxon>
        <taxon>Myxococcales</taxon>
        <taxon>Cystobacterineae</taxon>
        <taxon>Archangiaceae</taxon>
        <taxon>Cystobacter</taxon>
    </lineage>
</organism>
<evidence type="ECO:0000256" key="1">
    <source>
        <dbReference type="SAM" id="MobiDB-lite"/>
    </source>
</evidence>
<evidence type="ECO:0000313" key="2">
    <source>
        <dbReference type="EMBL" id="EPX58674.1"/>
    </source>
</evidence>
<accession>S9QBJ3</accession>
<feature type="region of interest" description="Disordered" evidence="1">
    <location>
        <begin position="56"/>
        <end position="87"/>
    </location>
</feature>
<dbReference type="EMBL" id="ANAH02000023">
    <property type="protein sequence ID" value="EPX58674.1"/>
    <property type="molecule type" value="Genomic_DNA"/>
</dbReference>
<proteinExistence type="predicted"/>